<dbReference type="PANTHER" id="PTHR23221">
    <property type="entry name" value="GLYCOSYLPHOSPHATIDYLINOSITOL PHOSPHOLIPASE D"/>
    <property type="match status" value="1"/>
</dbReference>
<keyword evidence="2" id="KW-0677">Repeat</keyword>
<dbReference type="Pfam" id="PF01839">
    <property type="entry name" value="FG-GAP"/>
    <property type="match status" value="4"/>
</dbReference>
<keyword evidence="4" id="KW-0325">Glycoprotein</keyword>
<dbReference type="PANTHER" id="PTHR23221:SF7">
    <property type="entry name" value="PHOSPHATIDYLINOSITOL-GLYCAN-SPECIFIC PHOSPHOLIPASE D"/>
    <property type="match status" value="1"/>
</dbReference>
<reference evidence="7" key="1">
    <citation type="journal article" date="2019" name="Int. J. Syst. Evol. Microbiol.">
        <title>The Global Catalogue of Microorganisms (GCM) 10K type strain sequencing project: providing services to taxonomists for standard genome sequencing and annotation.</title>
        <authorList>
            <consortium name="The Broad Institute Genomics Platform"/>
            <consortium name="The Broad Institute Genome Sequencing Center for Infectious Disease"/>
            <person name="Wu L."/>
            <person name="Ma J."/>
        </authorList>
    </citation>
    <scope>NUCLEOTIDE SEQUENCE [LARGE SCALE GENOMIC DNA]</scope>
    <source>
        <strain evidence="7">CGMCC 4.7357</strain>
    </source>
</reference>
<sequence>MPRSCRILTYAIATAVAATAGFVFPSGATAAAPRTATSDFNGDGYADLAVGVPDGTVGGEAKAGYVNVVRGGPKGLGAHGSIRVTQATPEIPGTPEAGDRFGASVTLVDLNGDGIAELLAGVPGEDVIDRGTDAGMVIAVGGSKNGPGPGSTVLTGPSPSAAYGKSVAAADLTGGTDGTDGNKEIVIGGTDKVVARVIQGEDSMVTTVLAAPMGGRAPVLDTGDFDSDGTADLAVAYWTAGDPNTQSHVRLWKWDADRSAMANFWNTDNAGVTALAAGDYDGDGNDDLALGECREIADENIDDPCGPEMLAEGGGIHIHYGSPAGGSFGSRAQTLNQDTAGVPGVAEDGDRFGAALAAADVDRDGRDDLIAGAPGEAIGSRSGAGAAWLLHGGAQGLLDANGAATAATWNQDTPRVPGVAEAGDAFGAAVDSGDSNADGVPDVTAGSPGENASLGAVWLLPGGSAAGSAAFSPRTLGLPYLSTAHKYGKPLSSR</sequence>
<evidence type="ECO:0000313" key="6">
    <source>
        <dbReference type="EMBL" id="MFC4495797.1"/>
    </source>
</evidence>
<name>A0ABV9A8M7_9ACTN</name>
<dbReference type="SUPFAM" id="SSF69318">
    <property type="entry name" value="Integrin alpha N-terminal domain"/>
    <property type="match status" value="1"/>
</dbReference>
<accession>A0ABV9A8M7</accession>
<keyword evidence="3" id="KW-0378">Hydrolase</keyword>
<dbReference type="InterPro" id="IPR013519">
    <property type="entry name" value="Int_alpha_beta-p"/>
</dbReference>
<dbReference type="InterPro" id="IPR013517">
    <property type="entry name" value="FG-GAP"/>
</dbReference>
<gene>
    <name evidence="6" type="ORF">ACFPA8_16835</name>
</gene>
<dbReference type="InterPro" id="IPR028994">
    <property type="entry name" value="Integrin_alpha_N"/>
</dbReference>
<dbReference type="Pfam" id="PF13517">
    <property type="entry name" value="FG-GAP_3"/>
    <property type="match status" value="1"/>
</dbReference>
<evidence type="ECO:0000256" key="5">
    <source>
        <dbReference type="SAM" id="SignalP"/>
    </source>
</evidence>
<comment type="caution">
    <text evidence="6">The sequence shown here is derived from an EMBL/GenBank/DDBJ whole genome shotgun (WGS) entry which is preliminary data.</text>
</comment>
<dbReference type="SMART" id="SM00191">
    <property type="entry name" value="Int_alpha"/>
    <property type="match status" value="5"/>
</dbReference>
<dbReference type="PROSITE" id="PS51470">
    <property type="entry name" value="FG_GAP"/>
    <property type="match status" value="3"/>
</dbReference>
<organism evidence="6 7">
    <name type="scientific">Streptomyces ovatisporus</name>
    <dbReference type="NCBI Taxonomy" id="1128682"/>
    <lineage>
        <taxon>Bacteria</taxon>
        <taxon>Bacillati</taxon>
        <taxon>Actinomycetota</taxon>
        <taxon>Actinomycetes</taxon>
        <taxon>Kitasatosporales</taxon>
        <taxon>Streptomycetaceae</taxon>
        <taxon>Streptomyces</taxon>
    </lineage>
</organism>
<evidence type="ECO:0000256" key="3">
    <source>
        <dbReference type="ARBA" id="ARBA00022801"/>
    </source>
</evidence>
<evidence type="ECO:0000313" key="7">
    <source>
        <dbReference type="Proteomes" id="UP001595997"/>
    </source>
</evidence>
<keyword evidence="7" id="KW-1185">Reference proteome</keyword>
<dbReference type="EMBL" id="JBHSFH010000007">
    <property type="protein sequence ID" value="MFC4495797.1"/>
    <property type="molecule type" value="Genomic_DNA"/>
</dbReference>
<evidence type="ECO:0000256" key="1">
    <source>
        <dbReference type="ARBA" id="ARBA00022729"/>
    </source>
</evidence>
<evidence type="ECO:0000256" key="4">
    <source>
        <dbReference type="ARBA" id="ARBA00023180"/>
    </source>
</evidence>
<dbReference type="Gene3D" id="2.130.10.130">
    <property type="entry name" value="Integrin alpha, N-terminal"/>
    <property type="match status" value="4"/>
</dbReference>
<feature type="chain" id="PRO_5046752653" evidence="5">
    <location>
        <begin position="31"/>
        <end position="494"/>
    </location>
</feature>
<proteinExistence type="predicted"/>
<dbReference type="RefSeq" id="WP_386449179.1">
    <property type="nucleotide sequence ID" value="NZ_JBHSFH010000007.1"/>
</dbReference>
<evidence type="ECO:0000256" key="2">
    <source>
        <dbReference type="ARBA" id="ARBA00022737"/>
    </source>
</evidence>
<protein>
    <submittedName>
        <fullName evidence="6">FG-GAP repeat protein</fullName>
    </submittedName>
</protein>
<dbReference type="Proteomes" id="UP001595997">
    <property type="component" value="Unassembled WGS sequence"/>
</dbReference>
<feature type="signal peptide" evidence="5">
    <location>
        <begin position="1"/>
        <end position="30"/>
    </location>
</feature>
<keyword evidence="1 5" id="KW-0732">Signal</keyword>